<protein>
    <submittedName>
        <fullName evidence="1">Uncharacterized protein</fullName>
    </submittedName>
</protein>
<dbReference type="AlphaFoldDB" id="A0AAQ3RGK0"/>
<name>A0AAQ3RGK0_VIGMU</name>
<dbReference type="EMBL" id="CP144691">
    <property type="protein sequence ID" value="WVY93221.1"/>
    <property type="molecule type" value="Genomic_DNA"/>
</dbReference>
<accession>A0AAQ3RGK0</accession>
<gene>
    <name evidence="1" type="ORF">V8G54_032309</name>
</gene>
<proteinExistence type="predicted"/>
<reference evidence="1 2" key="1">
    <citation type="journal article" date="2023" name="Life. Sci Alliance">
        <title>Evolutionary insights into 3D genome organization and epigenetic landscape of Vigna mungo.</title>
        <authorList>
            <person name="Junaid A."/>
            <person name="Singh B."/>
            <person name="Bhatia S."/>
        </authorList>
    </citation>
    <scope>NUCLEOTIDE SEQUENCE [LARGE SCALE GENOMIC DNA]</scope>
    <source>
        <strain evidence="1">Urdbean</strain>
    </source>
</reference>
<sequence length="106" mass="10962">MSSLSFLFDSCCMDSKTLVSTFLSSVLSACKAFLLSSSTFSYSSRVISLSSGSFSSASLAGFSLFPSAATSLSPEGFSSPKFLAVSFTSSVAWASSSVCSPQFPLP</sequence>
<dbReference type="Proteomes" id="UP001374535">
    <property type="component" value="Chromosome 10"/>
</dbReference>
<keyword evidence="2" id="KW-1185">Reference proteome</keyword>
<organism evidence="1 2">
    <name type="scientific">Vigna mungo</name>
    <name type="common">Black gram</name>
    <name type="synonym">Phaseolus mungo</name>
    <dbReference type="NCBI Taxonomy" id="3915"/>
    <lineage>
        <taxon>Eukaryota</taxon>
        <taxon>Viridiplantae</taxon>
        <taxon>Streptophyta</taxon>
        <taxon>Embryophyta</taxon>
        <taxon>Tracheophyta</taxon>
        <taxon>Spermatophyta</taxon>
        <taxon>Magnoliopsida</taxon>
        <taxon>eudicotyledons</taxon>
        <taxon>Gunneridae</taxon>
        <taxon>Pentapetalae</taxon>
        <taxon>rosids</taxon>
        <taxon>fabids</taxon>
        <taxon>Fabales</taxon>
        <taxon>Fabaceae</taxon>
        <taxon>Papilionoideae</taxon>
        <taxon>50 kb inversion clade</taxon>
        <taxon>NPAAA clade</taxon>
        <taxon>indigoferoid/millettioid clade</taxon>
        <taxon>Phaseoleae</taxon>
        <taxon>Vigna</taxon>
    </lineage>
</organism>
<evidence type="ECO:0000313" key="1">
    <source>
        <dbReference type="EMBL" id="WVY93221.1"/>
    </source>
</evidence>
<evidence type="ECO:0000313" key="2">
    <source>
        <dbReference type="Proteomes" id="UP001374535"/>
    </source>
</evidence>